<gene>
    <name evidence="1" type="ORF">EJP82_17405</name>
</gene>
<evidence type="ECO:0000313" key="2">
    <source>
        <dbReference type="Proteomes" id="UP000279446"/>
    </source>
</evidence>
<organism evidence="1 2">
    <name type="scientific">Paenibacillus anaericanus</name>
    <dbReference type="NCBI Taxonomy" id="170367"/>
    <lineage>
        <taxon>Bacteria</taxon>
        <taxon>Bacillati</taxon>
        <taxon>Bacillota</taxon>
        <taxon>Bacilli</taxon>
        <taxon>Bacillales</taxon>
        <taxon>Paenibacillaceae</taxon>
        <taxon>Paenibacillus</taxon>
    </lineage>
</organism>
<comment type="caution">
    <text evidence="1">The sequence shown here is derived from an EMBL/GenBank/DDBJ whole genome shotgun (WGS) entry which is preliminary data.</text>
</comment>
<dbReference type="EMBL" id="RZNY01000015">
    <property type="protein sequence ID" value="RUT44398.1"/>
    <property type="molecule type" value="Genomic_DNA"/>
</dbReference>
<name>A0A3S1C6M7_9BACL</name>
<keyword evidence="2" id="KW-1185">Reference proteome</keyword>
<dbReference type="Proteomes" id="UP000279446">
    <property type="component" value="Unassembled WGS sequence"/>
</dbReference>
<dbReference type="RefSeq" id="WP_127193343.1">
    <property type="nucleotide sequence ID" value="NZ_RZNY01000015.1"/>
</dbReference>
<dbReference type="AlphaFoldDB" id="A0A3S1C6M7"/>
<dbReference type="Gene3D" id="3.10.450.50">
    <property type="match status" value="1"/>
</dbReference>
<evidence type="ECO:0000313" key="1">
    <source>
        <dbReference type="EMBL" id="RUT44398.1"/>
    </source>
</evidence>
<accession>A0A3S1C6M7</accession>
<proteinExistence type="predicted"/>
<sequence length="153" mass="17627">MKKFIFACLIGILVVAGCTNDIKRSEPALGGPEDVLKQYVNAITDRDYATLVELYGGDYDWLQMFAPESDRQDKEKIFESYIQSVMPEKISFNEIKDKKEISEDEFVFVITFKDEDGTLFEVRTEDSSKTEFTYTVKRVDGVFKVMEPPPYQS</sequence>
<protein>
    <recommendedName>
        <fullName evidence="3">DUF4878 domain-containing protein</fullName>
    </recommendedName>
</protein>
<dbReference type="OrthoDB" id="2629153at2"/>
<dbReference type="PROSITE" id="PS51257">
    <property type="entry name" value="PROKAR_LIPOPROTEIN"/>
    <property type="match status" value="1"/>
</dbReference>
<reference evidence="1 2" key="1">
    <citation type="submission" date="2018-12" db="EMBL/GenBank/DDBJ databases">
        <authorList>
            <person name="Sun L."/>
            <person name="Chen Z."/>
        </authorList>
    </citation>
    <scope>NUCLEOTIDE SEQUENCE [LARGE SCALE GENOMIC DNA]</scope>
    <source>
        <strain evidence="1 2">DSM 15890</strain>
    </source>
</reference>
<evidence type="ECO:0008006" key="3">
    <source>
        <dbReference type="Google" id="ProtNLM"/>
    </source>
</evidence>